<evidence type="ECO:0000313" key="2">
    <source>
        <dbReference type="EMBL" id="RKP57328.1"/>
    </source>
</evidence>
<evidence type="ECO:0000313" key="3">
    <source>
        <dbReference type="Proteomes" id="UP000282076"/>
    </source>
</evidence>
<dbReference type="PANTHER" id="PTHR43649">
    <property type="entry name" value="ARABINOSE-BINDING PROTEIN-RELATED"/>
    <property type="match status" value="1"/>
</dbReference>
<feature type="region of interest" description="Disordered" evidence="1">
    <location>
        <begin position="82"/>
        <end position="110"/>
    </location>
</feature>
<keyword evidence="3" id="KW-1185">Reference proteome</keyword>
<dbReference type="Gene3D" id="3.40.190.10">
    <property type="entry name" value="Periplasmic binding protein-like II"/>
    <property type="match status" value="2"/>
</dbReference>
<protein>
    <submittedName>
        <fullName evidence="2">Extracellular solute-binding protein</fullName>
    </submittedName>
</protein>
<accession>A0A494YAM4</accession>
<dbReference type="SUPFAM" id="SSF53850">
    <property type="entry name" value="Periplasmic binding protein-like II"/>
    <property type="match status" value="1"/>
</dbReference>
<organism evidence="2 3">
    <name type="scientific">Cohnella endophytica</name>
    <dbReference type="NCBI Taxonomy" id="2419778"/>
    <lineage>
        <taxon>Bacteria</taxon>
        <taxon>Bacillati</taxon>
        <taxon>Bacillota</taxon>
        <taxon>Bacilli</taxon>
        <taxon>Bacillales</taxon>
        <taxon>Paenibacillaceae</taxon>
        <taxon>Cohnella</taxon>
    </lineage>
</organism>
<gene>
    <name evidence="2" type="ORF">D7Z26_04965</name>
</gene>
<dbReference type="InterPro" id="IPR006059">
    <property type="entry name" value="SBP"/>
</dbReference>
<comment type="caution">
    <text evidence="2">The sequence shown here is derived from an EMBL/GenBank/DDBJ whole genome shotgun (WGS) entry which is preliminary data.</text>
</comment>
<evidence type="ECO:0000256" key="1">
    <source>
        <dbReference type="SAM" id="MobiDB-lite"/>
    </source>
</evidence>
<name>A0A494YAM4_9BACL</name>
<dbReference type="PANTHER" id="PTHR43649:SF12">
    <property type="entry name" value="DIACETYLCHITOBIOSE BINDING PROTEIN DASA"/>
    <property type="match status" value="1"/>
</dbReference>
<dbReference type="AlphaFoldDB" id="A0A494YAM4"/>
<dbReference type="InterPro" id="IPR050490">
    <property type="entry name" value="Bact_solute-bd_prot1"/>
</dbReference>
<dbReference type="Pfam" id="PF01547">
    <property type="entry name" value="SBP_bac_1"/>
    <property type="match status" value="1"/>
</dbReference>
<proteinExistence type="predicted"/>
<reference evidence="2 3" key="1">
    <citation type="submission" date="2018-10" db="EMBL/GenBank/DDBJ databases">
        <title>Cohnella sp. M2MS4P-1, whole genome shotgun sequence.</title>
        <authorList>
            <person name="Tuo L."/>
        </authorList>
    </citation>
    <scope>NUCLEOTIDE SEQUENCE [LARGE SCALE GENOMIC DNA]</scope>
    <source>
        <strain evidence="2 3">M2MS4P-1</strain>
    </source>
</reference>
<feature type="compositionally biased region" description="Low complexity" evidence="1">
    <location>
        <begin position="84"/>
        <end position="110"/>
    </location>
</feature>
<dbReference type="EMBL" id="RBZM01000002">
    <property type="protein sequence ID" value="RKP57328.1"/>
    <property type="molecule type" value="Genomic_DNA"/>
</dbReference>
<sequence>MRGVSMSLRDRFAPFCPEKCLLMPGYYLQGDKFKIYNENRFKITLPNQGGSQNMSKNVKKSISAILSVMLVVLLAACGSNKNNASSPPAQSSEPPASSASAKPSESASPEAEPITYSLQIHYSTDDEKAPADWAIAELKKLYPNVTFEITPQLNDNGEALKARIATGDLPDFFNIQPQHFDSAIQTGSILDLTSAWEASDSKTKMTQNAIDTQLKYTDGKIWAIPYNGAGIDPLYYNKKVFQDNGVKIPTNYPELLEAVKAFKAKGIVTIPIFAKEAWPIGAFFDMFAMRAHPKGMLALSNGEIKASDPAMADAIGKMAELIKAGIFQKGATSADYDTARAMFHQGKTAMLINGEWDIGEMVKDFGADIGNIDFMDVYPTTDAGKEDMNKDYRPGAAEMGGIAVSAKVKNPELAGQIAIALTEKIAQGNFVKAGRIDSTFSVEGLTSEIEMPEMTKKLLANKPSYKVEGTVEHSLPNKKFATGFGELLQKLVAGESAADFIKEVDKLQAETKQ</sequence>
<dbReference type="Proteomes" id="UP000282076">
    <property type="component" value="Unassembled WGS sequence"/>
</dbReference>